<dbReference type="Pfam" id="PF26639">
    <property type="entry name" value="Het-6_barrel"/>
    <property type="match status" value="1"/>
</dbReference>
<dbReference type="GeneID" id="19469429"/>
<dbReference type="RefSeq" id="XP_008078623.1">
    <property type="nucleotide sequence ID" value="XM_008080432.1"/>
</dbReference>
<organism evidence="3 4">
    <name type="scientific">Glarea lozoyensis (strain ATCC 20868 / MF5171)</name>
    <dbReference type="NCBI Taxonomy" id="1116229"/>
    <lineage>
        <taxon>Eukaryota</taxon>
        <taxon>Fungi</taxon>
        <taxon>Dikarya</taxon>
        <taxon>Ascomycota</taxon>
        <taxon>Pezizomycotina</taxon>
        <taxon>Leotiomycetes</taxon>
        <taxon>Helotiales</taxon>
        <taxon>Helotiaceae</taxon>
        <taxon>Glarea</taxon>
    </lineage>
</organism>
<gene>
    <name evidence="3" type="ORF">GLAREA_10382</name>
</gene>
<dbReference type="EMBL" id="KE145356">
    <property type="protein sequence ID" value="EPE34688.1"/>
    <property type="molecule type" value="Genomic_DNA"/>
</dbReference>
<sequence length="785" mass="89001">MASKNFLDGLKTGGNATKSNLTIDGFMAEAETSNVTRHYEDAVQSKENLASDNRQNTINNVMDLLRQSMAATQATTEAALAQGEADRQHSKMLALLAKDQALEDFSGTWKLQPTSIRLIHLQPSTTYESDLKGRLIQHDGFDANQFTIRSLQYAALSYTWGAPIFNRILHCLDGNKIEITENLDLALRKVRDLTSERVLWVDAVCINQKDLAERTFQVKTMHSIYYQADEVHAWLGPESELNDGNICFSLLEAIFDRLVNHDKEHHSSERKDSICHRGQSTFTMIEDGFKPILSQFDKVHMSHVFEKFFERKYFSRRWIIQEITFAQNLTLHCGNSTLEWTLDTRCSRLLFLNIMRQFVDERVVKLLEATLLCKGQNMVHMQNPVDVMLNADRFGCLDDRDRVIALLHVLRLLRVVKEKKFDHILKRIGYFSSLEEVYLIFAQFSMLYGALQIKENKFTNLHGDCISHLLQVACSTRPAVRNEDPHLLPSWVPDWRQSVRYAIPRSIRGPLVASNISCGLPDSLDHIVWGCSKSKYQALDGFSSDEFLHASGMLFDTIKETRIFSEAEILGGSYSIHAQDLYLRLPMQESLGHSNGELYKHYYNPTCEEFQKSLATTLIADHEHCDHTLAPHQKEKCDTRSDTESFKGSSTTATPGPSSKEESTTSAYHKRLMQTMRGRCFFTTSKGYIGIGPDDTQTDDVVCIFGGLRVPFIVRPQSTSVLNECCQRVWAPETNDVAGCEAVMVGVSADVRLVGDAYIHGIMDGDVVAKEWKSYPGAFQSFYIV</sequence>
<keyword evidence="4" id="KW-1185">Reference proteome</keyword>
<evidence type="ECO:0000313" key="4">
    <source>
        <dbReference type="Proteomes" id="UP000016922"/>
    </source>
</evidence>
<name>S3E8R4_GLAL2</name>
<evidence type="ECO:0000259" key="2">
    <source>
        <dbReference type="Pfam" id="PF06985"/>
    </source>
</evidence>
<protein>
    <recommendedName>
        <fullName evidence="2">Heterokaryon incompatibility domain-containing protein</fullName>
    </recommendedName>
</protein>
<dbReference type="PANTHER" id="PTHR24148">
    <property type="entry name" value="ANKYRIN REPEAT DOMAIN-CONTAINING PROTEIN 39 HOMOLOG-RELATED"/>
    <property type="match status" value="1"/>
</dbReference>
<dbReference type="KEGG" id="glz:GLAREA_10382"/>
<feature type="compositionally biased region" description="Low complexity" evidence="1">
    <location>
        <begin position="648"/>
        <end position="658"/>
    </location>
</feature>
<evidence type="ECO:0000313" key="3">
    <source>
        <dbReference type="EMBL" id="EPE34688.1"/>
    </source>
</evidence>
<dbReference type="AlphaFoldDB" id="S3E8R4"/>
<proteinExistence type="predicted"/>
<dbReference type="HOGENOM" id="CLU_004184_7_2_1"/>
<reference evidence="3 4" key="1">
    <citation type="journal article" date="2013" name="BMC Genomics">
        <title>Genomics-driven discovery of the pneumocandin biosynthetic gene cluster in the fungus Glarea lozoyensis.</title>
        <authorList>
            <person name="Chen L."/>
            <person name="Yue Q."/>
            <person name="Zhang X."/>
            <person name="Xiang M."/>
            <person name="Wang C."/>
            <person name="Li S."/>
            <person name="Che Y."/>
            <person name="Ortiz-Lopez F.J."/>
            <person name="Bills G.F."/>
            <person name="Liu X."/>
            <person name="An Z."/>
        </authorList>
    </citation>
    <scope>NUCLEOTIDE SEQUENCE [LARGE SCALE GENOMIC DNA]</scope>
    <source>
        <strain evidence="4">ATCC 20868 / MF5171</strain>
    </source>
</reference>
<feature type="compositionally biased region" description="Basic and acidic residues" evidence="1">
    <location>
        <begin position="633"/>
        <end position="645"/>
    </location>
</feature>
<evidence type="ECO:0000256" key="1">
    <source>
        <dbReference type="SAM" id="MobiDB-lite"/>
    </source>
</evidence>
<dbReference type="OMA" id="KDSICHR"/>
<dbReference type="eggNOG" id="ENOG502T6D3">
    <property type="taxonomic scope" value="Eukaryota"/>
</dbReference>
<dbReference type="PANTHER" id="PTHR24148:SF73">
    <property type="entry name" value="HET DOMAIN PROTEIN (AFU_ORTHOLOGUE AFUA_8G01020)"/>
    <property type="match status" value="1"/>
</dbReference>
<accession>S3E8R4</accession>
<dbReference type="InterPro" id="IPR010730">
    <property type="entry name" value="HET"/>
</dbReference>
<dbReference type="InterPro" id="IPR052895">
    <property type="entry name" value="HetReg/Transcr_Mod"/>
</dbReference>
<dbReference type="Proteomes" id="UP000016922">
    <property type="component" value="Unassembled WGS sequence"/>
</dbReference>
<dbReference type="OrthoDB" id="2157530at2759"/>
<feature type="region of interest" description="Disordered" evidence="1">
    <location>
        <begin position="633"/>
        <end position="666"/>
    </location>
</feature>
<dbReference type="Pfam" id="PF06985">
    <property type="entry name" value="HET"/>
    <property type="match status" value="1"/>
</dbReference>
<feature type="domain" description="Heterokaryon incompatibility" evidence="2">
    <location>
        <begin position="153"/>
        <end position="322"/>
    </location>
</feature>